<dbReference type="Pfam" id="PF01370">
    <property type="entry name" value="Epimerase"/>
    <property type="match status" value="1"/>
</dbReference>
<evidence type="ECO:0000313" key="2">
    <source>
        <dbReference type="EMBL" id="EGV62694.1"/>
    </source>
</evidence>
<sequence length="299" mass="31896">MKIFVTGGSGFIGSKVVEILISKGHSVIGLARSDASAEKLEAAGAEVVRGELTEIDLLIKTAAEADGTIHLGFLHDFTRFAYCMEMDQKIVTAICESYKGTNKFFINSTGTLGLQGPDLTDEDSPVPPPLLPGFSIRGETEKKLLAYAKEGVRVVSIRLSPTVHDVDCKGLIPSFYGMFKKAGAAYYPDAGDNVWPFVHRDDAAELYTLAVDKAAAGTVLHAIAEPGVSTKEIAEAMAKKGGLEAKSIPKAQLFEILGPLFGALYSANNHVSSEKTKKLTGWVPTGATFLEDFAASTTY</sequence>
<dbReference type="Gene3D" id="3.40.50.720">
    <property type="entry name" value="NAD(P)-binding Rossmann-like Domain"/>
    <property type="match status" value="1"/>
</dbReference>
<dbReference type="Proteomes" id="UP000000707">
    <property type="component" value="Unassembled WGS sequence"/>
</dbReference>
<name>G3B9H3_CANTC</name>
<reference evidence="3 4" key="1">
    <citation type="journal article" date="2011" name="Proc. Natl. Acad. Sci. U.S.A.">
        <title>Comparative genomics of xylose-fermenting fungi for enhanced biofuel production.</title>
        <authorList>
            <person name="Wohlbach D.J."/>
            <person name="Kuo A."/>
            <person name="Sato T.K."/>
            <person name="Potts K.M."/>
            <person name="Salamov A.A."/>
            <person name="LaButti K.M."/>
            <person name="Sun H."/>
            <person name="Clum A."/>
            <person name="Pangilinan J.L."/>
            <person name="Lindquist E.A."/>
            <person name="Lucas S."/>
            <person name="Lapidus A."/>
            <person name="Jin M."/>
            <person name="Gunawan C."/>
            <person name="Balan V."/>
            <person name="Dale B.E."/>
            <person name="Jeffries T.W."/>
            <person name="Zinkel R."/>
            <person name="Barry K.W."/>
            <person name="Grigoriev I.V."/>
            <person name="Gasch A.P."/>
        </authorList>
    </citation>
    <scope>NUCLEOTIDE SEQUENCE [LARGE SCALE GENOMIC DNA]</scope>
    <source>
        <strain evidence="3">ATCC 10573</strain>
        <strain evidence="4">ATCC 10573 / BCRC 21748 / CBS 615 / JCM 9827 / NBRC 10315 / NRRL Y-1498 / VKM Y-70</strain>
    </source>
</reference>
<evidence type="ECO:0000259" key="1">
    <source>
        <dbReference type="Pfam" id="PF01370"/>
    </source>
</evidence>
<feature type="domain" description="NAD-dependent epimerase/dehydratase" evidence="1">
    <location>
        <begin position="3"/>
        <end position="217"/>
    </location>
</feature>
<dbReference type="GO" id="GO:0005737">
    <property type="term" value="C:cytoplasm"/>
    <property type="evidence" value="ECO:0007669"/>
    <property type="project" value="TreeGrafter"/>
</dbReference>
<dbReference type="EMBL" id="GL996527">
    <property type="protein sequence ID" value="EGV62694.1"/>
    <property type="molecule type" value="Genomic_DNA"/>
</dbReference>
<dbReference type="GeneID" id="18247824"/>
<dbReference type="AlphaFoldDB" id="G3B9H3"/>
<evidence type="ECO:0000313" key="3">
    <source>
        <dbReference type="EMBL" id="EGV62695.1"/>
    </source>
</evidence>
<keyword evidence="4" id="KW-1185">Reference proteome</keyword>
<dbReference type="KEGG" id="cten:18247824"/>
<dbReference type="HOGENOM" id="CLU_007383_12_3_1"/>
<dbReference type="PANTHER" id="PTHR48079">
    <property type="entry name" value="PROTEIN YEEZ"/>
    <property type="match status" value="1"/>
</dbReference>
<dbReference type="RefSeq" id="XP_006688865.1">
    <property type="nucleotide sequence ID" value="XM_006688802.1"/>
</dbReference>
<dbReference type="OrthoDB" id="74183at2759"/>
<dbReference type="GO" id="GO:0004029">
    <property type="term" value="F:aldehyde dehydrogenase (NAD+) activity"/>
    <property type="evidence" value="ECO:0007669"/>
    <property type="project" value="TreeGrafter"/>
</dbReference>
<accession>G3B9H3</accession>
<dbReference type="eggNOG" id="KOG1502">
    <property type="taxonomic scope" value="Eukaryota"/>
</dbReference>
<dbReference type="InterPro" id="IPR051783">
    <property type="entry name" value="NAD(P)-dependent_oxidoreduct"/>
</dbReference>
<organism evidence="4">
    <name type="scientific">Candida tenuis (strain ATCC 10573 / BCRC 21748 / CBS 615 / JCM 9827 / NBRC 10315 / NRRL Y-1498 / VKM Y-70)</name>
    <name type="common">Yeast</name>
    <name type="synonym">Yamadazyma tenuis</name>
    <dbReference type="NCBI Taxonomy" id="590646"/>
    <lineage>
        <taxon>Eukaryota</taxon>
        <taxon>Fungi</taxon>
        <taxon>Dikarya</taxon>
        <taxon>Ascomycota</taxon>
        <taxon>Saccharomycotina</taxon>
        <taxon>Pichiomycetes</taxon>
        <taxon>Debaryomycetaceae</taxon>
        <taxon>Yamadazyma</taxon>
    </lineage>
</organism>
<gene>
    <name evidence="3" type="ORF">CANTEDRAFT_115335</name>
</gene>
<dbReference type="CDD" id="cd05262">
    <property type="entry name" value="SDR_a7"/>
    <property type="match status" value="1"/>
</dbReference>
<proteinExistence type="predicted"/>
<dbReference type="InterPro" id="IPR036291">
    <property type="entry name" value="NAD(P)-bd_dom_sf"/>
</dbReference>
<dbReference type="PANTHER" id="PTHR48079:SF9">
    <property type="entry name" value="PUTATIVE-RELATED"/>
    <property type="match status" value="1"/>
</dbReference>
<dbReference type="STRING" id="590646.G3B9H3"/>
<dbReference type="InterPro" id="IPR001509">
    <property type="entry name" value="Epimerase_deHydtase"/>
</dbReference>
<dbReference type="SUPFAM" id="SSF51735">
    <property type="entry name" value="NAD(P)-binding Rossmann-fold domains"/>
    <property type="match status" value="1"/>
</dbReference>
<dbReference type="EMBL" id="GL996527">
    <property type="protein sequence ID" value="EGV62695.1"/>
    <property type="molecule type" value="Genomic_DNA"/>
</dbReference>
<protein>
    <submittedName>
        <fullName evidence="2">Putative polysaccharide synthesis protein</fullName>
    </submittedName>
</protein>
<evidence type="ECO:0000313" key="4">
    <source>
        <dbReference type="Proteomes" id="UP000000707"/>
    </source>
</evidence>